<dbReference type="PATRIC" id="fig|1120927.3.peg.1462"/>
<reference evidence="1 2" key="1">
    <citation type="submission" date="2013-03" db="EMBL/GenBank/DDBJ databases">
        <title>The Genome Sequence of Acinetobacter tandoii CIP 107469.</title>
        <authorList>
            <consortium name="The Broad Institute Genome Sequencing Platform"/>
            <consortium name="The Broad Institute Genome Sequencing Center for Infectious Disease"/>
            <person name="Cerqueira G."/>
            <person name="Feldgarden M."/>
            <person name="Courvalin P."/>
            <person name="Perichon B."/>
            <person name="Grillot-Courvalin C."/>
            <person name="Clermont D."/>
            <person name="Rocha E."/>
            <person name="Yoon E.-J."/>
            <person name="Nemec A."/>
            <person name="Walker B."/>
            <person name="Young S.K."/>
            <person name="Zeng Q."/>
            <person name="Gargeya S."/>
            <person name="Fitzgerald M."/>
            <person name="Haas B."/>
            <person name="Abouelleil A."/>
            <person name="Alvarado L."/>
            <person name="Arachchi H.M."/>
            <person name="Berlin A.M."/>
            <person name="Chapman S.B."/>
            <person name="Dewar J."/>
            <person name="Goldberg J."/>
            <person name="Griggs A."/>
            <person name="Gujja S."/>
            <person name="Hansen M."/>
            <person name="Howarth C."/>
            <person name="Imamovic A."/>
            <person name="Larimer J."/>
            <person name="McCowan C."/>
            <person name="Murphy C."/>
            <person name="Neiman D."/>
            <person name="Pearson M."/>
            <person name="Priest M."/>
            <person name="Roberts A."/>
            <person name="Saif S."/>
            <person name="Shea T."/>
            <person name="Sisk P."/>
            <person name="Sykes S."/>
            <person name="Wortman J."/>
            <person name="Nusbaum C."/>
            <person name="Birren B."/>
        </authorList>
    </citation>
    <scope>NUCLEOTIDE SEQUENCE [LARGE SCALE GENOMIC DNA]</scope>
    <source>
        <strain evidence="1 2">CIP 107469</strain>
    </source>
</reference>
<evidence type="ECO:0000313" key="1">
    <source>
        <dbReference type="EMBL" id="EOR08155.1"/>
    </source>
</evidence>
<gene>
    <name evidence="1" type="ORF">I593_01510</name>
</gene>
<dbReference type="Proteomes" id="UP000016201">
    <property type="component" value="Unassembled WGS sequence"/>
</dbReference>
<sequence length="820" mass="90563">MTVQVTDRLSQLYVGNGVNTRFDFTFRVFNQEDETGVAVRVKAGDDFEFMDEALYAVTMNEGNLGGYITFVEAPDTSTFFYVGGKTPVDQLLDITNYDNFYPDALERALDKLTAILQEWKHLVDFETQARILADISYDELAQTREADLKAYIDGIASSIIGEPVVGLPSQFVQDGTQTQKQINDLTIQKIESLSLLRTLVPRIEGQLVQVLQHTSDSVGGGLFKYNSVRALEDDNATVVMGWERVDTKNLSVFDFGALTGINATVAITAADTYAKAKSLKILIPDSQTFSLDNSNVDTANFNGNGDLRFINHDRVMKSEYRKGSNRNGIITLEDEFGQHVDSSNRYSGFGCSALANGKEYVAVRCGQNHYYNASVPSSLVMYIIDRNKNNAINKQVLFTSVVGQDIRDINISIMPQYANRLLVKFAMQTSASTYDTYLLVYNCTNNTVENTRKISLPTNHFTWGNTLITPAGYLLVPSYGLDGSCRIYRSTAVYDYTLTTDIAVSQAAQFESAGSAEPTICYYDDQLICFWRMGTGVNGKYNKTFNLEGNSGWGSNISMAREVHAPYVDPYNFGKSELLMMCSLGNARSLLATFATQNLENWYTTAQLYIAGDTTLASGQSGGYPSFVDYGENLSVQSYADFRSSDMTLMSRLDVRLTKKNMYSALNSYEAQRVTYENSSLAWGEYSLGTSAATIDIAIGLKRSLSVTKARIRMTGVSANTFAEILNSSGAVVATSAVASINTTTYQDVEFTFTSTALTAGNYTLRIQRRDTANPLVFNWNTSSIVKKRVIKNRILDILGLISASSSTLWANAGIHIDLS</sequence>
<protein>
    <submittedName>
        <fullName evidence="1">Uncharacterized protein</fullName>
    </submittedName>
</protein>
<keyword evidence="2" id="KW-1185">Reference proteome</keyword>
<proteinExistence type="predicted"/>
<accession>R9B1H2</accession>
<evidence type="ECO:0000313" key="2">
    <source>
        <dbReference type="Proteomes" id="UP000016201"/>
    </source>
</evidence>
<organism evidence="1 2">
    <name type="scientific">Acinetobacter tandoii DSM 14970 = CIP 107469</name>
    <dbReference type="NCBI Taxonomy" id="1120927"/>
    <lineage>
        <taxon>Bacteria</taxon>
        <taxon>Pseudomonadati</taxon>
        <taxon>Pseudomonadota</taxon>
        <taxon>Gammaproteobacteria</taxon>
        <taxon>Moraxellales</taxon>
        <taxon>Moraxellaceae</taxon>
        <taxon>Acinetobacter</taxon>
    </lineage>
</organism>
<dbReference type="EMBL" id="AQFM01000036">
    <property type="protein sequence ID" value="EOR08155.1"/>
    <property type="molecule type" value="Genomic_DNA"/>
</dbReference>
<name>R9B1H2_9GAMM</name>
<dbReference type="AlphaFoldDB" id="R9B1H2"/>
<dbReference type="RefSeq" id="WP_016166595.1">
    <property type="nucleotide sequence ID" value="NZ_JHZG01000011.1"/>
</dbReference>
<dbReference type="eggNOG" id="ENOG5031RCA">
    <property type="taxonomic scope" value="Bacteria"/>
</dbReference>
<comment type="caution">
    <text evidence="1">The sequence shown here is derived from an EMBL/GenBank/DDBJ whole genome shotgun (WGS) entry which is preliminary data.</text>
</comment>